<evidence type="ECO:0000256" key="1">
    <source>
        <dbReference type="ARBA" id="ARBA00022729"/>
    </source>
</evidence>
<dbReference type="Gene3D" id="2.10.50.10">
    <property type="entry name" value="Tumor Necrosis Factor Receptor, subunit A, domain 2"/>
    <property type="match status" value="3"/>
</dbReference>
<feature type="region of interest" description="Disordered" evidence="2">
    <location>
        <begin position="1471"/>
        <end position="1495"/>
    </location>
</feature>
<dbReference type="OrthoDB" id="5950997at2759"/>
<dbReference type="Pfam" id="PF13517">
    <property type="entry name" value="FG-GAP_3"/>
    <property type="match status" value="1"/>
</dbReference>
<proteinExistence type="predicted"/>
<dbReference type="SUPFAM" id="SSF69318">
    <property type="entry name" value="Integrin alpha N-terminal domain"/>
    <property type="match status" value="2"/>
</dbReference>
<feature type="domain" description="Tyrosine-protein kinase ephrin type A/B receptor-like" evidence="4">
    <location>
        <begin position="841"/>
        <end position="891"/>
    </location>
</feature>
<feature type="transmembrane region" description="Helical" evidence="3">
    <location>
        <begin position="1263"/>
        <end position="1287"/>
    </location>
</feature>
<feature type="domain" description="Tyrosine-protein kinase ephrin type A/B receptor-like" evidence="4">
    <location>
        <begin position="915"/>
        <end position="952"/>
    </location>
</feature>
<reference evidence="5 6" key="1">
    <citation type="submission" date="2017-12" db="EMBL/GenBank/DDBJ databases">
        <title>Sequencing, de novo assembly and annotation of complete genome of a new Thraustochytrid species, strain FCC1311.</title>
        <authorList>
            <person name="Sedici K."/>
            <person name="Godart F."/>
            <person name="Aiese Cigliano R."/>
            <person name="Sanseverino W."/>
            <person name="Barakat M."/>
            <person name="Ortet P."/>
            <person name="Marechal E."/>
            <person name="Cagnac O."/>
            <person name="Amato A."/>
        </authorList>
    </citation>
    <scope>NUCLEOTIDE SEQUENCE [LARGE SCALE GENOMIC DNA]</scope>
</reference>
<feature type="transmembrane region" description="Helical" evidence="3">
    <location>
        <begin position="1360"/>
        <end position="1381"/>
    </location>
</feature>
<feature type="transmembrane region" description="Helical" evidence="3">
    <location>
        <begin position="1308"/>
        <end position="1329"/>
    </location>
</feature>
<sequence length="1555" mass="166932">MNSTADGACRYYGVTTFSENEVYLNAFADFEPIESRNDYDGSESADTDFRPYGSRLSLIPRIDVAPPKIILSISDEWSTDATLYLFDGSRSGLYYTSDPEFIHSTDVYADDLPFVDSGDDCARTFAFGDVNGDEALDWIVSCTGSAENYLLLFTGTDDAEFPDYNKQAEIKLAGVGADADGAIDAVLRAHLFDFTGDGLLDIILALESGQVHFLNNTGSLEAPTWTSAFNFMPPGFENTKARDLAITDVDGDGRMDVLLMSKSGIHTLQNIGTATWPEFVEPETEILSISDVPTSSGGLLSFLVYDFFNKGYDEIAIQAFDLQVTYLSPIPVPTPAFAMADEGIESVPSLVRWRLDSWSDEESVSFVDFDGDGDVDVLSVMANGSSGVLQYYRNEGIGGLVQTTVSNASSLASASHGTPHEGFNLPVSAASYITSASFVDLDDDGDMDMVLLLGDTQFAFYENVEGKYTYREEASELIFKVFFENIDNSRYLRNDMTNAAAASETNLKAKSIALDRAGNTEHGEGRRRTSGGYSHDDYGTGQGGYDGTSEGGYDGTGDDYLWASYLVFASMEFVNFEGEGLYMFVTYMNDDIDGIFKCAQFLYNQSMNSEFGSFTLTSSKYEHFPAGSTSGTLLFGDFDDDGAIDLVTGTSKTLRFVSDIQSGDSGESSRVSSFDLGLTWSFRLSAVDLDGDGDLDIVAESGSSGGEFYYSSNNALPALVAFINTAKDCRSECTGNRATCAASGSASEDEIFELAADAQGIASVAAAIGTCNCPAQFQGSACEQCASGRYGTGCKQVCPDRSTTNLEAGTFIFPDTPDISQCECLSPFVMNNDFECTCPAGSGYDETTDTCELCARGTFKSELGLDICTQCPGNSSLTDTDVAGATNETQCACKGNLELYDGECMCDAGYELDGTGQVCSACKVGYFKSSAGLGACEKCSTGFTTFSSGSASCEPDNCELGYERESANQTCVPCEIGTYRESLEDAACFPCPEGREYTVSTGTISIQDCLSYSGNVMIGNESISCYENEKLAVGAICEKDGLTVETLSIRQHYWRIANTSIDIRQCPRDSYCEPSNSSSRSLAQSGNEETSSTLYCSPYHTGIMCASCMEGYALNGESRCSFCSSSRQTRDKAKVVTWACIVIVIALLPALYVVHKSVKSRLLTARDVKSTSGGHSCLGRIMRFSDKMCGWRKDPQSVAQRLVASGRGKALILLKFGQIVFDVGVTVGMVGPGGSAAALVLNFNVGILFEFFAVGCAVSTNYYAVLVAVTLWPLVCALFLAVAALVCRRVIGPSISVSELATRVFTEILVFMYPGISACILSVFVYNAIEHEVDDDTPLRVLQRDPTIDFDSTTSQFMRIYAAVMIAVYPVGVVLALALGMPYAREDDEAFEILSQGLLFVLALGISTQSDIQIAGESSDPIILWVSVLGLFAFLVTTMVGTVRPRYREAPQNEIDDDGKGGSSMFVAKRASSGLPNNEAGSGGKGTEEPSIPGSTALAKSHVLDLDLEECNGLSRAEIAAPPNSPTNNSSVRPLSLVAEVIDDAEVQDDSLERT</sequence>
<dbReference type="SMART" id="SM01411">
    <property type="entry name" value="Ephrin_rec_like"/>
    <property type="match status" value="4"/>
</dbReference>
<feature type="transmembrane region" description="Helical" evidence="3">
    <location>
        <begin position="1135"/>
        <end position="1154"/>
    </location>
</feature>
<feature type="transmembrane region" description="Helical" evidence="3">
    <location>
        <begin position="1219"/>
        <end position="1243"/>
    </location>
</feature>
<evidence type="ECO:0000313" key="5">
    <source>
        <dbReference type="EMBL" id="GBG30016.1"/>
    </source>
</evidence>
<accession>A0A2R5GGI2</accession>
<keyword evidence="3" id="KW-1133">Transmembrane helix</keyword>
<name>A0A2R5GGI2_9STRA</name>
<gene>
    <name evidence="5" type="ORF">FCC1311_062362</name>
</gene>
<dbReference type="EMBL" id="BEYU01000070">
    <property type="protein sequence ID" value="GBG30016.1"/>
    <property type="molecule type" value="Genomic_DNA"/>
</dbReference>
<protein>
    <submittedName>
        <fullName evidence="5">Ephrin type-A receptor 2</fullName>
    </submittedName>
</protein>
<feature type="domain" description="Tyrosine-protein kinase ephrin type A/B receptor-like" evidence="4">
    <location>
        <begin position="965"/>
        <end position="1009"/>
    </location>
</feature>
<evidence type="ECO:0000256" key="3">
    <source>
        <dbReference type="SAM" id="Phobius"/>
    </source>
</evidence>
<evidence type="ECO:0000259" key="4">
    <source>
        <dbReference type="Pfam" id="PF07699"/>
    </source>
</evidence>
<dbReference type="PANTHER" id="PTHR46580:SF4">
    <property type="entry name" value="ATP_GTP-BINDING PROTEIN"/>
    <property type="match status" value="1"/>
</dbReference>
<dbReference type="SUPFAM" id="SSF57184">
    <property type="entry name" value="Growth factor receptor domain"/>
    <property type="match status" value="3"/>
</dbReference>
<comment type="caution">
    <text evidence="5">The sequence shown here is derived from an EMBL/GenBank/DDBJ whole genome shotgun (WGS) entry which is preliminary data.</text>
</comment>
<organism evidence="5 6">
    <name type="scientific">Hondaea fermentalgiana</name>
    <dbReference type="NCBI Taxonomy" id="2315210"/>
    <lineage>
        <taxon>Eukaryota</taxon>
        <taxon>Sar</taxon>
        <taxon>Stramenopiles</taxon>
        <taxon>Bigyra</taxon>
        <taxon>Labyrinthulomycetes</taxon>
        <taxon>Thraustochytrida</taxon>
        <taxon>Thraustochytriidae</taxon>
        <taxon>Hondaea</taxon>
    </lineage>
</organism>
<keyword evidence="3" id="KW-0812">Transmembrane</keyword>
<dbReference type="Proteomes" id="UP000241890">
    <property type="component" value="Unassembled WGS sequence"/>
</dbReference>
<dbReference type="PANTHER" id="PTHR46580">
    <property type="entry name" value="SENSOR KINASE-RELATED"/>
    <property type="match status" value="1"/>
</dbReference>
<dbReference type="InterPro" id="IPR011641">
    <property type="entry name" value="Tyr-kin_ephrin_A/B_rcpt-like"/>
</dbReference>
<feature type="region of interest" description="Disordered" evidence="2">
    <location>
        <begin position="518"/>
        <end position="541"/>
    </location>
</feature>
<dbReference type="InterPro" id="IPR009030">
    <property type="entry name" value="Growth_fac_rcpt_cys_sf"/>
</dbReference>
<evidence type="ECO:0000256" key="2">
    <source>
        <dbReference type="SAM" id="MobiDB-lite"/>
    </source>
</evidence>
<dbReference type="InParanoid" id="A0A2R5GGI2"/>
<dbReference type="InterPro" id="IPR028994">
    <property type="entry name" value="Integrin_alpha_N"/>
</dbReference>
<keyword evidence="6" id="KW-1185">Reference proteome</keyword>
<dbReference type="Pfam" id="PF07699">
    <property type="entry name" value="Ephrin_rec_like"/>
    <property type="match status" value="3"/>
</dbReference>
<keyword evidence="3" id="KW-0472">Membrane</keyword>
<evidence type="ECO:0000313" key="6">
    <source>
        <dbReference type="Proteomes" id="UP000241890"/>
    </source>
</evidence>
<dbReference type="InterPro" id="IPR013517">
    <property type="entry name" value="FG-GAP"/>
</dbReference>
<feature type="transmembrane region" description="Helical" evidence="3">
    <location>
        <begin position="1422"/>
        <end position="1443"/>
    </location>
</feature>
<keyword evidence="1" id="KW-0732">Signal</keyword>
<keyword evidence="5" id="KW-0675">Receptor</keyword>
<feature type="compositionally biased region" description="Basic and acidic residues" evidence="2">
    <location>
        <begin position="518"/>
        <end position="527"/>
    </location>
</feature>